<feature type="domain" description="ABC transmembrane type-1" evidence="8">
    <location>
        <begin position="80"/>
        <end position="311"/>
    </location>
</feature>
<dbReference type="InterPro" id="IPR000515">
    <property type="entry name" value="MetI-like"/>
</dbReference>
<comment type="subcellular location">
    <subcellularLocation>
        <location evidence="1 7">Cell membrane</location>
        <topology evidence="1 7">Multi-pass membrane protein</topology>
    </subcellularLocation>
</comment>
<dbReference type="GO" id="GO:0005886">
    <property type="term" value="C:plasma membrane"/>
    <property type="evidence" value="ECO:0007669"/>
    <property type="project" value="UniProtKB-SubCell"/>
</dbReference>
<dbReference type="InterPro" id="IPR035906">
    <property type="entry name" value="MetI-like_sf"/>
</dbReference>
<evidence type="ECO:0000256" key="5">
    <source>
        <dbReference type="ARBA" id="ARBA00022989"/>
    </source>
</evidence>
<comment type="caution">
    <text evidence="9">The sequence shown here is derived from an EMBL/GenBank/DDBJ whole genome shotgun (WGS) entry which is preliminary data.</text>
</comment>
<feature type="transmembrane region" description="Helical" evidence="7">
    <location>
        <begin position="84"/>
        <end position="105"/>
    </location>
</feature>
<dbReference type="PANTHER" id="PTHR30193:SF37">
    <property type="entry name" value="INNER MEMBRANE ABC TRANSPORTER PERMEASE PROTEIN YCJO"/>
    <property type="match status" value="1"/>
</dbReference>
<reference evidence="9" key="1">
    <citation type="submission" date="2020-10" db="EMBL/GenBank/DDBJ databases">
        <authorList>
            <person name="Gilroy R."/>
        </authorList>
    </citation>
    <scope>NUCLEOTIDE SEQUENCE</scope>
    <source>
        <strain evidence="9">B3-4054</strain>
    </source>
</reference>
<feature type="transmembrane region" description="Helical" evidence="7">
    <location>
        <begin position="290"/>
        <end position="315"/>
    </location>
</feature>
<evidence type="ECO:0000259" key="8">
    <source>
        <dbReference type="PROSITE" id="PS50928"/>
    </source>
</evidence>
<dbReference type="SUPFAM" id="SSF161098">
    <property type="entry name" value="MetI-like"/>
    <property type="match status" value="1"/>
</dbReference>
<dbReference type="InterPro" id="IPR051393">
    <property type="entry name" value="ABC_transporter_permease"/>
</dbReference>
<dbReference type="AlphaFoldDB" id="A0A9D9EMC7"/>
<keyword evidence="6 7" id="KW-0472">Membrane</keyword>
<dbReference type="EMBL" id="JADIMS010000010">
    <property type="protein sequence ID" value="MBO8449588.1"/>
    <property type="molecule type" value="Genomic_DNA"/>
</dbReference>
<reference evidence="9" key="2">
    <citation type="journal article" date="2021" name="PeerJ">
        <title>Extensive microbial diversity within the chicken gut microbiome revealed by metagenomics and culture.</title>
        <authorList>
            <person name="Gilroy R."/>
            <person name="Ravi A."/>
            <person name="Getino M."/>
            <person name="Pursley I."/>
            <person name="Horton D.L."/>
            <person name="Alikhan N.F."/>
            <person name="Baker D."/>
            <person name="Gharbi K."/>
            <person name="Hall N."/>
            <person name="Watson M."/>
            <person name="Adriaenssens E.M."/>
            <person name="Foster-Nyarko E."/>
            <person name="Jarju S."/>
            <person name="Secka A."/>
            <person name="Antonio M."/>
            <person name="Oren A."/>
            <person name="Chaudhuri R.R."/>
            <person name="La Ragione R."/>
            <person name="Hildebrand F."/>
            <person name="Pallen M.J."/>
        </authorList>
    </citation>
    <scope>NUCLEOTIDE SEQUENCE</scope>
    <source>
        <strain evidence="9">B3-4054</strain>
    </source>
</reference>
<protein>
    <submittedName>
        <fullName evidence="9">Sugar ABC transporter permease</fullName>
    </submittedName>
</protein>
<dbReference type="PROSITE" id="PS50928">
    <property type="entry name" value="ABC_TM1"/>
    <property type="match status" value="1"/>
</dbReference>
<keyword evidence="5 7" id="KW-1133">Transmembrane helix</keyword>
<gene>
    <name evidence="9" type="ORF">IAA96_00575</name>
</gene>
<dbReference type="Pfam" id="PF00528">
    <property type="entry name" value="BPD_transp_1"/>
    <property type="match status" value="1"/>
</dbReference>
<evidence type="ECO:0000256" key="7">
    <source>
        <dbReference type="RuleBase" id="RU363032"/>
    </source>
</evidence>
<keyword evidence="2 7" id="KW-0813">Transport</keyword>
<dbReference type="CDD" id="cd06261">
    <property type="entry name" value="TM_PBP2"/>
    <property type="match status" value="1"/>
</dbReference>
<feature type="transmembrane region" description="Helical" evidence="7">
    <location>
        <begin position="192"/>
        <end position="214"/>
    </location>
</feature>
<feature type="transmembrane region" description="Helical" evidence="7">
    <location>
        <begin position="235"/>
        <end position="255"/>
    </location>
</feature>
<keyword evidence="4 7" id="KW-0812">Transmembrane</keyword>
<evidence type="ECO:0000256" key="6">
    <source>
        <dbReference type="ARBA" id="ARBA00023136"/>
    </source>
</evidence>
<feature type="transmembrane region" description="Helical" evidence="7">
    <location>
        <begin position="117"/>
        <end position="137"/>
    </location>
</feature>
<name>A0A9D9EMC7_9SPIR</name>
<evidence type="ECO:0000313" key="9">
    <source>
        <dbReference type="EMBL" id="MBO8449588.1"/>
    </source>
</evidence>
<sequence>MEKTAVVKKKESGMEKRLNRWGYFFVAPFILVFCLFNLYPTIYTFVLSFTDLRGLRSDFDLTGLSNYTKLVTDPYFWESVGNTFVMWGWNFVPQLGIALLLSILLSDVRLRLKGKGLFRALIYMPNLLTAASVALLFRSLFGYPIGPVNQFLQTLGFYQETVRGDGTVVHEAFNFFRNVAVSRGIVAFIQWWMWYGHTVIMLMAGITSISNSLYESAVVDGANSRQTTLYITLPLLRPMMLYILVTSLIGGMQMLDIPFLLTDMRGAPDFKIRTMAVYIYNIAFQGRNDYAYAAAVSVGMFIITASIALLMYFFVQDRSDLKRKR</sequence>
<keyword evidence="3" id="KW-1003">Cell membrane</keyword>
<feature type="transmembrane region" description="Helical" evidence="7">
    <location>
        <begin position="21"/>
        <end position="39"/>
    </location>
</feature>
<evidence type="ECO:0000256" key="4">
    <source>
        <dbReference type="ARBA" id="ARBA00022692"/>
    </source>
</evidence>
<evidence type="ECO:0000256" key="1">
    <source>
        <dbReference type="ARBA" id="ARBA00004651"/>
    </source>
</evidence>
<evidence type="ECO:0000313" key="10">
    <source>
        <dbReference type="Proteomes" id="UP000823616"/>
    </source>
</evidence>
<comment type="similarity">
    <text evidence="7">Belongs to the binding-protein-dependent transport system permease family.</text>
</comment>
<dbReference type="PANTHER" id="PTHR30193">
    <property type="entry name" value="ABC TRANSPORTER PERMEASE PROTEIN"/>
    <property type="match status" value="1"/>
</dbReference>
<organism evidence="9 10">
    <name type="scientific">Candidatus Avitreponema avistercoris</name>
    <dbReference type="NCBI Taxonomy" id="2840705"/>
    <lineage>
        <taxon>Bacteria</taxon>
        <taxon>Pseudomonadati</taxon>
        <taxon>Spirochaetota</taxon>
        <taxon>Spirochaetia</taxon>
        <taxon>Spirochaetales</taxon>
        <taxon>Candidatus Avitreponema</taxon>
    </lineage>
</organism>
<evidence type="ECO:0000256" key="3">
    <source>
        <dbReference type="ARBA" id="ARBA00022475"/>
    </source>
</evidence>
<accession>A0A9D9EMC7</accession>
<dbReference type="Gene3D" id="1.10.3720.10">
    <property type="entry name" value="MetI-like"/>
    <property type="match status" value="1"/>
</dbReference>
<proteinExistence type="inferred from homology"/>
<dbReference type="Proteomes" id="UP000823616">
    <property type="component" value="Unassembled WGS sequence"/>
</dbReference>
<evidence type="ECO:0000256" key="2">
    <source>
        <dbReference type="ARBA" id="ARBA00022448"/>
    </source>
</evidence>
<dbReference type="GO" id="GO:0055085">
    <property type="term" value="P:transmembrane transport"/>
    <property type="evidence" value="ECO:0007669"/>
    <property type="project" value="InterPro"/>
</dbReference>